<evidence type="ECO:0000256" key="7">
    <source>
        <dbReference type="SAM" id="Phobius"/>
    </source>
</evidence>
<evidence type="ECO:0000256" key="4">
    <source>
        <dbReference type="ARBA" id="ARBA00022692"/>
    </source>
</evidence>
<keyword evidence="10" id="KW-1185">Reference proteome</keyword>
<keyword evidence="2" id="KW-0813">Transport</keyword>
<keyword evidence="4 7" id="KW-0812">Transmembrane</keyword>
<feature type="domain" description="Major facilitator superfamily (MFS) profile" evidence="8">
    <location>
        <begin position="7"/>
        <end position="389"/>
    </location>
</feature>
<feature type="transmembrane region" description="Helical" evidence="7">
    <location>
        <begin position="166"/>
        <end position="185"/>
    </location>
</feature>
<evidence type="ECO:0000313" key="10">
    <source>
        <dbReference type="Proteomes" id="UP001649381"/>
    </source>
</evidence>
<feature type="transmembrane region" description="Helical" evidence="7">
    <location>
        <begin position="103"/>
        <end position="123"/>
    </location>
</feature>
<evidence type="ECO:0000256" key="1">
    <source>
        <dbReference type="ARBA" id="ARBA00004651"/>
    </source>
</evidence>
<dbReference type="PRINTS" id="PR01035">
    <property type="entry name" value="TCRTETA"/>
</dbReference>
<keyword evidence="6 7" id="KW-0472">Membrane</keyword>
<protein>
    <submittedName>
        <fullName evidence="9">MFS transporter</fullName>
    </submittedName>
</protein>
<dbReference type="Proteomes" id="UP001649381">
    <property type="component" value="Unassembled WGS sequence"/>
</dbReference>
<reference evidence="9 10" key="1">
    <citation type="submission" date="2022-01" db="EMBL/GenBank/DDBJ databases">
        <title>Alkalihalobacillus sp. EGI L200015, a novel bacterium isolated from a salt lake sediment.</title>
        <authorList>
            <person name="Gao L."/>
            <person name="Fang B.-Z."/>
            <person name="Li W.-J."/>
        </authorList>
    </citation>
    <scope>NUCLEOTIDE SEQUENCE [LARGE SCALE GENOMIC DNA]</scope>
    <source>
        <strain evidence="9 10">KCTC 12718</strain>
    </source>
</reference>
<proteinExistence type="predicted"/>
<feature type="transmembrane region" description="Helical" evidence="7">
    <location>
        <begin position="366"/>
        <end position="387"/>
    </location>
</feature>
<evidence type="ECO:0000259" key="8">
    <source>
        <dbReference type="PROSITE" id="PS50850"/>
    </source>
</evidence>
<dbReference type="PANTHER" id="PTHR43414:SF1">
    <property type="entry name" value="PEPTIDE PERMEASE"/>
    <property type="match status" value="1"/>
</dbReference>
<evidence type="ECO:0000256" key="2">
    <source>
        <dbReference type="ARBA" id="ARBA00022448"/>
    </source>
</evidence>
<gene>
    <name evidence="9" type="ORF">L2716_01020</name>
</gene>
<feature type="transmembrane region" description="Helical" evidence="7">
    <location>
        <begin position="205"/>
        <end position="225"/>
    </location>
</feature>
<dbReference type="EMBL" id="JAKIJS010000001">
    <property type="protein sequence ID" value="MCF6136290.1"/>
    <property type="molecule type" value="Genomic_DNA"/>
</dbReference>
<dbReference type="InterPro" id="IPR011701">
    <property type="entry name" value="MFS"/>
</dbReference>
<feature type="transmembrane region" description="Helical" evidence="7">
    <location>
        <begin position="279"/>
        <end position="296"/>
    </location>
</feature>
<dbReference type="RefSeq" id="WP_236330722.1">
    <property type="nucleotide sequence ID" value="NZ_JAKIJS010000001.1"/>
</dbReference>
<feature type="transmembrane region" description="Helical" evidence="7">
    <location>
        <begin position="79"/>
        <end position="97"/>
    </location>
</feature>
<name>A0ABS9GX83_9BACL</name>
<feature type="transmembrane region" description="Helical" evidence="7">
    <location>
        <begin position="337"/>
        <end position="360"/>
    </location>
</feature>
<feature type="transmembrane region" description="Helical" evidence="7">
    <location>
        <begin position="245"/>
        <end position="267"/>
    </location>
</feature>
<sequence>MENWKRSARYLWLCNFIIVAAMTMILPFLPLYLEELGVTNEKSLSIWTGAIFSAAFLSGAIMAPIWGIFADKYGQKANLIRAGIGMGILTFSMAFATGPWMLLGLRFSMGFFSGFITVSFSYLSRITPKEQTGSALGFLQTGGISGGIVGPLFGGALSDWFGFRPVFAVTGISILITLLLVIYAIPKDQPMLSEKEKQGTFKDVLTNKHLIILFIAAFLLQAAMLSTNSMMTIFVKTFVSNKENLALLAGFAASILGIAIIIGSPYLGKLGDRIGHVKLLPVVMVASGILFLPQLWTDNIYELYVWRFMQGLLLGGVWPAIQTLIHKKTPPDIQGRAFGVTSSVRFLGNLTGPLIGGWISGSYVTAYVFGFAGILLMAGGLLVKVGLKE</sequence>
<evidence type="ECO:0000313" key="9">
    <source>
        <dbReference type="EMBL" id="MCF6136290.1"/>
    </source>
</evidence>
<dbReference type="PANTHER" id="PTHR43414">
    <property type="entry name" value="MULTIDRUG RESISTANCE PROTEIN MDTG"/>
    <property type="match status" value="1"/>
</dbReference>
<evidence type="ECO:0000256" key="5">
    <source>
        <dbReference type="ARBA" id="ARBA00022989"/>
    </source>
</evidence>
<comment type="subcellular location">
    <subcellularLocation>
        <location evidence="1">Cell membrane</location>
        <topology evidence="1">Multi-pass membrane protein</topology>
    </subcellularLocation>
</comment>
<dbReference type="Pfam" id="PF07690">
    <property type="entry name" value="MFS_1"/>
    <property type="match status" value="2"/>
</dbReference>
<dbReference type="PROSITE" id="PS50850">
    <property type="entry name" value="MFS"/>
    <property type="match status" value="1"/>
</dbReference>
<keyword evidence="3" id="KW-1003">Cell membrane</keyword>
<feature type="transmembrane region" description="Helical" evidence="7">
    <location>
        <begin position="135"/>
        <end position="154"/>
    </location>
</feature>
<dbReference type="InterPro" id="IPR001958">
    <property type="entry name" value="Tet-R_TetA/multi-R_MdtG-like"/>
</dbReference>
<organism evidence="9 10">
    <name type="scientific">Pseudalkalibacillus berkeleyi</name>
    <dbReference type="NCBI Taxonomy" id="1069813"/>
    <lineage>
        <taxon>Bacteria</taxon>
        <taxon>Bacillati</taxon>
        <taxon>Bacillota</taxon>
        <taxon>Bacilli</taxon>
        <taxon>Bacillales</taxon>
        <taxon>Fictibacillaceae</taxon>
        <taxon>Pseudalkalibacillus</taxon>
    </lineage>
</organism>
<evidence type="ECO:0000256" key="3">
    <source>
        <dbReference type="ARBA" id="ARBA00022475"/>
    </source>
</evidence>
<dbReference type="SUPFAM" id="SSF103473">
    <property type="entry name" value="MFS general substrate transporter"/>
    <property type="match status" value="1"/>
</dbReference>
<accession>A0ABS9GX83</accession>
<feature type="transmembrane region" description="Helical" evidence="7">
    <location>
        <begin position="308"/>
        <end position="325"/>
    </location>
</feature>
<keyword evidence="5 7" id="KW-1133">Transmembrane helix</keyword>
<evidence type="ECO:0000256" key="6">
    <source>
        <dbReference type="ARBA" id="ARBA00023136"/>
    </source>
</evidence>
<feature type="transmembrane region" description="Helical" evidence="7">
    <location>
        <begin position="12"/>
        <end position="33"/>
    </location>
</feature>
<dbReference type="InterPro" id="IPR020846">
    <property type="entry name" value="MFS_dom"/>
</dbReference>
<dbReference type="InterPro" id="IPR036259">
    <property type="entry name" value="MFS_trans_sf"/>
</dbReference>
<feature type="transmembrane region" description="Helical" evidence="7">
    <location>
        <begin position="45"/>
        <end position="67"/>
    </location>
</feature>
<comment type="caution">
    <text evidence="9">The sequence shown here is derived from an EMBL/GenBank/DDBJ whole genome shotgun (WGS) entry which is preliminary data.</text>
</comment>
<dbReference type="Gene3D" id="1.20.1250.20">
    <property type="entry name" value="MFS general substrate transporter like domains"/>
    <property type="match status" value="1"/>
</dbReference>